<protein>
    <submittedName>
        <fullName evidence="1">Uncharacterized protein</fullName>
    </submittedName>
</protein>
<proteinExistence type="predicted"/>
<accession>A0A0S3T1K4</accession>
<sequence>MLERVLNPLALKSSVLVLRCVNNFLGGMSFVELARLTRPQNHQKMAEARWKKMDGLDGEKWCSCALEPSKLELGEACSVPTLQNCPSLPGFASFKEMSLK</sequence>
<evidence type="ECO:0000313" key="2">
    <source>
        <dbReference type="Proteomes" id="UP000291084"/>
    </source>
</evidence>
<gene>
    <name evidence="1" type="primary">Vigan.10G046800</name>
    <name evidence="1" type="ORF">VIGAN_10046800</name>
</gene>
<organism evidence="1 2">
    <name type="scientific">Vigna angularis var. angularis</name>
    <dbReference type="NCBI Taxonomy" id="157739"/>
    <lineage>
        <taxon>Eukaryota</taxon>
        <taxon>Viridiplantae</taxon>
        <taxon>Streptophyta</taxon>
        <taxon>Embryophyta</taxon>
        <taxon>Tracheophyta</taxon>
        <taxon>Spermatophyta</taxon>
        <taxon>Magnoliopsida</taxon>
        <taxon>eudicotyledons</taxon>
        <taxon>Gunneridae</taxon>
        <taxon>Pentapetalae</taxon>
        <taxon>rosids</taxon>
        <taxon>fabids</taxon>
        <taxon>Fabales</taxon>
        <taxon>Fabaceae</taxon>
        <taxon>Papilionoideae</taxon>
        <taxon>50 kb inversion clade</taxon>
        <taxon>NPAAA clade</taxon>
        <taxon>indigoferoid/millettioid clade</taxon>
        <taxon>Phaseoleae</taxon>
        <taxon>Vigna</taxon>
    </lineage>
</organism>
<reference evidence="1 2" key="1">
    <citation type="journal article" date="2015" name="Sci. Rep.">
        <title>The power of single molecule real-time sequencing technology in the de novo assembly of a eukaryotic genome.</title>
        <authorList>
            <person name="Sakai H."/>
            <person name="Naito K."/>
            <person name="Ogiso-Tanaka E."/>
            <person name="Takahashi Y."/>
            <person name="Iseki K."/>
            <person name="Muto C."/>
            <person name="Satou K."/>
            <person name="Teruya K."/>
            <person name="Shiroma A."/>
            <person name="Shimoji M."/>
            <person name="Hirano T."/>
            <person name="Itoh T."/>
            <person name="Kaga A."/>
            <person name="Tomooka N."/>
        </authorList>
    </citation>
    <scope>NUCLEOTIDE SEQUENCE [LARGE SCALE GENOMIC DNA]</scope>
    <source>
        <strain evidence="2">cv. Shumari</strain>
    </source>
</reference>
<dbReference type="EMBL" id="AP015043">
    <property type="protein sequence ID" value="BAT99086.1"/>
    <property type="molecule type" value="Genomic_DNA"/>
</dbReference>
<dbReference type="AlphaFoldDB" id="A0A0S3T1K4"/>
<evidence type="ECO:0000313" key="1">
    <source>
        <dbReference type="EMBL" id="BAT99086.1"/>
    </source>
</evidence>
<dbReference type="Proteomes" id="UP000291084">
    <property type="component" value="Chromosome 10"/>
</dbReference>
<name>A0A0S3T1K4_PHAAN</name>
<keyword evidence="2" id="KW-1185">Reference proteome</keyword>